<keyword evidence="9" id="KW-1185">Reference proteome</keyword>
<dbReference type="EMBL" id="JBHUOM010000050">
    <property type="protein sequence ID" value="MFD2938248.1"/>
    <property type="molecule type" value="Genomic_DNA"/>
</dbReference>
<dbReference type="Gene3D" id="1.10.443.10">
    <property type="entry name" value="Intergrase catalytic core"/>
    <property type="match status" value="1"/>
</dbReference>
<feature type="domain" description="Core-binding (CB)" evidence="7">
    <location>
        <begin position="106"/>
        <end position="194"/>
    </location>
</feature>
<evidence type="ECO:0000259" key="7">
    <source>
        <dbReference type="PROSITE" id="PS51900"/>
    </source>
</evidence>
<dbReference type="PROSITE" id="PS51900">
    <property type="entry name" value="CB"/>
    <property type="match status" value="1"/>
</dbReference>
<dbReference type="Pfam" id="PF02899">
    <property type="entry name" value="Phage_int_SAM_1"/>
    <property type="match status" value="1"/>
</dbReference>
<dbReference type="Gene3D" id="1.10.150.130">
    <property type="match status" value="1"/>
</dbReference>
<dbReference type="PROSITE" id="PS51898">
    <property type="entry name" value="TYR_RECOMBINASE"/>
    <property type="match status" value="1"/>
</dbReference>
<reference evidence="9" key="1">
    <citation type="journal article" date="2019" name="Int. J. Syst. Evol. Microbiol.">
        <title>The Global Catalogue of Microorganisms (GCM) 10K type strain sequencing project: providing services to taxonomists for standard genome sequencing and annotation.</title>
        <authorList>
            <consortium name="The Broad Institute Genomics Platform"/>
            <consortium name="The Broad Institute Genome Sequencing Center for Infectious Disease"/>
            <person name="Wu L."/>
            <person name="Ma J."/>
        </authorList>
    </citation>
    <scope>NUCLEOTIDE SEQUENCE [LARGE SCALE GENOMIC DNA]</scope>
    <source>
        <strain evidence="9">KCTC 52490</strain>
    </source>
</reference>
<dbReference type="InterPro" id="IPR013762">
    <property type="entry name" value="Integrase-like_cat_sf"/>
</dbReference>
<evidence type="ECO:0000256" key="3">
    <source>
        <dbReference type="ARBA" id="ARBA00023125"/>
    </source>
</evidence>
<dbReference type="SUPFAM" id="SSF56349">
    <property type="entry name" value="DNA breaking-rejoining enzymes"/>
    <property type="match status" value="1"/>
</dbReference>
<keyword evidence="2" id="KW-0229">DNA integration</keyword>
<organism evidence="8 9">
    <name type="scientific">Spirosoma flavum</name>
    <dbReference type="NCBI Taxonomy" id="2048557"/>
    <lineage>
        <taxon>Bacteria</taxon>
        <taxon>Pseudomonadati</taxon>
        <taxon>Bacteroidota</taxon>
        <taxon>Cytophagia</taxon>
        <taxon>Cytophagales</taxon>
        <taxon>Cytophagaceae</taxon>
        <taxon>Spirosoma</taxon>
    </lineage>
</organism>
<protein>
    <submittedName>
        <fullName evidence="8">Tyrosine-type recombinase/integrase</fullName>
    </submittedName>
</protein>
<evidence type="ECO:0000256" key="2">
    <source>
        <dbReference type="ARBA" id="ARBA00022908"/>
    </source>
</evidence>
<dbReference type="InterPro" id="IPR010998">
    <property type="entry name" value="Integrase_recombinase_N"/>
</dbReference>
<dbReference type="Pfam" id="PF00589">
    <property type="entry name" value="Phage_integrase"/>
    <property type="match status" value="1"/>
</dbReference>
<proteinExistence type="predicted"/>
<name>A0ABW6AVA9_9BACT</name>
<dbReference type="InterPro" id="IPR044068">
    <property type="entry name" value="CB"/>
</dbReference>
<evidence type="ECO:0000313" key="8">
    <source>
        <dbReference type="EMBL" id="MFD2938248.1"/>
    </source>
</evidence>
<evidence type="ECO:0000256" key="5">
    <source>
        <dbReference type="PROSITE-ProRule" id="PRU01248"/>
    </source>
</evidence>
<feature type="domain" description="Tyr recombinase" evidence="6">
    <location>
        <begin position="225"/>
        <end position="400"/>
    </location>
</feature>
<keyword evidence="1" id="KW-0159">Chromosome partition</keyword>
<comment type="caution">
    <text evidence="8">The sequence shown here is derived from an EMBL/GenBank/DDBJ whole genome shotgun (WGS) entry which is preliminary data.</text>
</comment>
<dbReference type="PANTHER" id="PTHR30349">
    <property type="entry name" value="PHAGE INTEGRASE-RELATED"/>
    <property type="match status" value="1"/>
</dbReference>
<dbReference type="Proteomes" id="UP001597512">
    <property type="component" value="Unassembled WGS sequence"/>
</dbReference>
<evidence type="ECO:0000313" key="9">
    <source>
        <dbReference type="Proteomes" id="UP001597512"/>
    </source>
</evidence>
<dbReference type="InterPro" id="IPR004107">
    <property type="entry name" value="Integrase_SAM-like_N"/>
</dbReference>
<dbReference type="RefSeq" id="WP_381509011.1">
    <property type="nucleotide sequence ID" value="NZ_JBHUOM010000050.1"/>
</dbReference>
<dbReference type="InterPro" id="IPR011010">
    <property type="entry name" value="DNA_brk_join_enz"/>
</dbReference>
<accession>A0ABW6AVA9</accession>
<dbReference type="InterPro" id="IPR050090">
    <property type="entry name" value="Tyrosine_recombinase_XerCD"/>
</dbReference>
<sequence length="407" mass="46688">MAKYSLSATTDTDAGVGIQAARSVLTLTQVLNYFAAWLPKPGNYPRIVRPYLIFCLTNKYTIDRISLSLFAAALPANRVSPLRKFLLFYYTQGLPRLIVDPPHASTTIPAANELILGFLRDTTTLRGDESKNTYTKSLNAFFRYLTDEQLMGKQASFNGHTVGRYVEWLKKEGLSAFTVNVRLSAIKQLATWIIKNRTPVGLSTDQADALRDVAAVRGLTTERKFYKDSLQRDERDELLHAIEDSADRALVALLVIEGLRTVEVTRLRVGDIDFERKRLWVKGKGKDTRKDVHLFDTCAQALKTYLQDERYWPLPAHAGKALWADLKTYQIRYRVDKYLRKLDLKRPRLSAHSLRHTTGQLLIQAGIEPVHVQRHLRHELFETTQFYIKKQTEQDYYVKLTEPISIK</sequence>
<evidence type="ECO:0000256" key="1">
    <source>
        <dbReference type="ARBA" id="ARBA00022829"/>
    </source>
</evidence>
<keyword evidence="4" id="KW-0233">DNA recombination</keyword>
<evidence type="ECO:0000256" key="4">
    <source>
        <dbReference type="ARBA" id="ARBA00023172"/>
    </source>
</evidence>
<evidence type="ECO:0000259" key="6">
    <source>
        <dbReference type="PROSITE" id="PS51898"/>
    </source>
</evidence>
<dbReference type="PANTHER" id="PTHR30349:SF81">
    <property type="entry name" value="TYROSINE RECOMBINASE XERC"/>
    <property type="match status" value="1"/>
</dbReference>
<gene>
    <name evidence="8" type="ORF">ACFS25_31080</name>
</gene>
<dbReference type="InterPro" id="IPR002104">
    <property type="entry name" value="Integrase_catalytic"/>
</dbReference>
<keyword evidence="3 5" id="KW-0238">DNA-binding</keyword>